<dbReference type="eggNOG" id="KOG0519">
    <property type="taxonomic scope" value="Eukaryota"/>
</dbReference>
<dbReference type="InterPro" id="IPR035965">
    <property type="entry name" value="PAS-like_dom_sf"/>
</dbReference>
<protein>
    <recommendedName>
        <fullName evidence="7">Response regulatory domain-containing protein</fullName>
    </recommendedName>
</protein>
<organism evidence="5 6">
    <name type="scientific">Thalassiosira oceanica</name>
    <name type="common">Marine diatom</name>
    <dbReference type="NCBI Taxonomy" id="159749"/>
    <lineage>
        <taxon>Eukaryota</taxon>
        <taxon>Sar</taxon>
        <taxon>Stramenopiles</taxon>
        <taxon>Ochrophyta</taxon>
        <taxon>Bacillariophyta</taxon>
        <taxon>Coscinodiscophyceae</taxon>
        <taxon>Thalassiosirophycidae</taxon>
        <taxon>Thalassiosirales</taxon>
        <taxon>Thalassiosiraceae</taxon>
        <taxon>Thalassiosira</taxon>
    </lineage>
</organism>
<dbReference type="Pfam" id="PF00072">
    <property type="entry name" value="Response_reg"/>
    <property type="match status" value="1"/>
</dbReference>
<dbReference type="SUPFAM" id="SSF52172">
    <property type="entry name" value="CheY-like"/>
    <property type="match status" value="1"/>
</dbReference>
<evidence type="ECO:0008006" key="7">
    <source>
        <dbReference type="Google" id="ProtNLM"/>
    </source>
</evidence>
<reference evidence="5 6" key="1">
    <citation type="journal article" date="2012" name="Genome Biol.">
        <title>Genome and low-iron response of an oceanic diatom adapted to chronic iron limitation.</title>
        <authorList>
            <person name="Lommer M."/>
            <person name="Specht M."/>
            <person name="Roy A.S."/>
            <person name="Kraemer L."/>
            <person name="Andreson R."/>
            <person name="Gutowska M.A."/>
            <person name="Wolf J."/>
            <person name="Bergner S.V."/>
            <person name="Schilhabel M.B."/>
            <person name="Klostermeier U.C."/>
            <person name="Beiko R.G."/>
            <person name="Rosenstiel P."/>
            <person name="Hippler M."/>
            <person name="Laroche J."/>
        </authorList>
    </citation>
    <scope>NUCLEOTIDE SEQUENCE [LARGE SCALE GENOMIC DNA]</scope>
    <source>
        <strain evidence="5 6">CCMP1005</strain>
    </source>
</reference>
<feature type="modified residue" description="4-aspartylphosphate" evidence="2">
    <location>
        <position position="670"/>
    </location>
</feature>
<feature type="domain" description="Response regulatory" evidence="3">
    <location>
        <begin position="617"/>
        <end position="736"/>
    </location>
</feature>
<dbReference type="InterPro" id="IPR050956">
    <property type="entry name" value="2C_system_His_kinase"/>
</dbReference>
<proteinExistence type="predicted"/>
<dbReference type="AlphaFoldDB" id="K0QYI7"/>
<dbReference type="Gene3D" id="3.30.450.20">
    <property type="entry name" value="PAS domain"/>
    <property type="match status" value="1"/>
</dbReference>
<keyword evidence="1 2" id="KW-0597">Phosphoprotein</keyword>
<dbReference type="CDD" id="cd00130">
    <property type="entry name" value="PAS"/>
    <property type="match status" value="1"/>
</dbReference>
<dbReference type="Proteomes" id="UP000266841">
    <property type="component" value="Unassembled WGS sequence"/>
</dbReference>
<evidence type="ECO:0000313" key="6">
    <source>
        <dbReference type="Proteomes" id="UP000266841"/>
    </source>
</evidence>
<dbReference type="PANTHER" id="PTHR43719">
    <property type="entry name" value="TWO-COMPONENT HISTIDINE KINASE"/>
    <property type="match status" value="1"/>
</dbReference>
<sequence length="747" mass="81593">MQNRTEFELEEALYSHAPIGLHCCDCNGLILWANNTELKFLGRTKEEYVGKCFSSFVYTDNNVNIFAGNVAADDRNLYNEVLKRVISGNPISDIPVRFVTRSGTVIHLLLDCDGTGILKPGASVENRYFRFFTRDDTARRIQEMRSNVLFQETNRSFQMLDNFMNRSMQQMRKPLTLMERACNLVTENFEDIDEALRSTQQSPNPAQQGNNLSASLSVALSSTMEARSVVGLASTLTKDALGLVDDITDLAKFDQGRALLIDKEAVKLRDVCLEALTQVPIPTSGGMIDVILDIQQGAPTRTMADKSVLQRCLALLLNFAFDAAANAASSIGDGTKGKVILSVSATAIAQPQGVQISVLYSNPDVTAGAPAVGNDLTLRGNEAMSESSAPGIGQRKSASKLPAIFREYHSKPDDLLSTDYNDVASARGGSRIRRFRLRKSILEGMTGCRRDKLGLGLSLVQHLVGALGSDLRYEIVNEQPLAPSLTKFWFNLPISLDFPHRLAAETQALKDLKSEADQLDPFASRPELLSSFSKAPEEPQLKRAKLFHPVASAGNMNLEVSNATIQPLISQLPNPVATVSSATNPLTTATFKSDIAPQIDQTKRAAYPGVTPGTPPLILVVEDTDVSATLICMHLRKLNCTSHRAENGEVALEMLRSAPAPNMYSLILMDLRMPVMDGFEAAKIIKGSNACNIPIVALTGETSIENKNQCDEIGFDDYRTKPLKKPELKQLLLKLVPGWTDQDAAST</sequence>
<evidence type="ECO:0000313" key="5">
    <source>
        <dbReference type="EMBL" id="EJK43835.1"/>
    </source>
</evidence>
<dbReference type="Gene3D" id="3.30.565.10">
    <property type="entry name" value="Histidine kinase-like ATPase, C-terminal domain"/>
    <property type="match status" value="1"/>
</dbReference>
<dbReference type="GO" id="GO:0000160">
    <property type="term" value="P:phosphorelay signal transduction system"/>
    <property type="evidence" value="ECO:0007669"/>
    <property type="project" value="InterPro"/>
</dbReference>
<feature type="domain" description="PAS" evidence="4">
    <location>
        <begin position="25"/>
        <end position="89"/>
    </location>
</feature>
<evidence type="ECO:0000256" key="2">
    <source>
        <dbReference type="PROSITE-ProRule" id="PRU00169"/>
    </source>
</evidence>
<evidence type="ECO:0000259" key="4">
    <source>
        <dbReference type="PROSITE" id="PS50112"/>
    </source>
</evidence>
<dbReference type="InterPro" id="IPR036890">
    <property type="entry name" value="HATPase_C_sf"/>
</dbReference>
<gene>
    <name evidence="5" type="ORF">THAOC_37681</name>
</gene>
<dbReference type="Gene3D" id="3.40.50.2300">
    <property type="match status" value="1"/>
</dbReference>
<dbReference type="CDD" id="cd17546">
    <property type="entry name" value="REC_hyHK_CKI1_RcsC-like"/>
    <property type="match status" value="1"/>
</dbReference>
<dbReference type="InterPro" id="IPR001789">
    <property type="entry name" value="Sig_transdc_resp-reg_receiver"/>
</dbReference>
<dbReference type="EMBL" id="AGNL01050572">
    <property type="protein sequence ID" value="EJK43835.1"/>
    <property type="molecule type" value="Genomic_DNA"/>
</dbReference>
<evidence type="ECO:0000259" key="3">
    <source>
        <dbReference type="PROSITE" id="PS50110"/>
    </source>
</evidence>
<dbReference type="SMART" id="SM00448">
    <property type="entry name" value="REC"/>
    <property type="match status" value="1"/>
</dbReference>
<dbReference type="OMA" id="ILWANNT"/>
<name>K0QYI7_THAOC</name>
<dbReference type="PROSITE" id="PS50110">
    <property type="entry name" value="RESPONSE_REGULATORY"/>
    <property type="match status" value="1"/>
</dbReference>
<dbReference type="InterPro" id="IPR011006">
    <property type="entry name" value="CheY-like_superfamily"/>
</dbReference>
<evidence type="ECO:0000256" key="1">
    <source>
        <dbReference type="ARBA" id="ARBA00022553"/>
    </source>
</evidence>
<keyword evidence="6" id="KW-1185">Reference proteome</keyword>
<dbReference type="OrthoDB" id="48749at2759"/>
<comment type="caution">
    <text evidence="5">The sequence shown here is derived from an EMBL/GenBank/DDBJ whole genome shotgun (WGS) entry which is preliminary data.</text>
</comment>
<dbReference type="SUPFAM" id="SSF55785">
    <property type="entry name" value="PYP-like sensor domain (PAS domain)"/>
    <property type="match status" value="1"/>
</dbReference>
<dbReference type="PROSITE" id="PS50112">
    <property type="entry name" value="PAS"/>
    <property type="match status" value="1"/>
</dbReference>
<dbReference type="PANTHER" id="PTHR43719:SF28">
    <property type="entry name" value="PEROXIDE STRESS-ACTIVATED HISTIDINE KINASE MAK1-RELATED"/>
    <property type="match status" value="1"/>
</dbReference>
<accession>K0QYI7</accession>
<dbReference type="InterPro" id="IPR000014">
    <property type="entry name" value="PAS"/>
</dbReference>